<proteinExistence type="predicted"/>
<dbReference type="EMBL" id="JARBHB010000015">
    <property type="protein sequence ID" value="KAJ8867650.1"/>
    <property type="molecule type" value="Genomic_DNA"/>
</dbReference>
<feature type="compositionally biased region" description="Basic and acidic residues" evidence="1">
    <location>
        <begin position="318"/>
        <end position="334"/>
    </location>
</feature>
<name>A0ABQ9G5B7_9NEOP</name>
<protein>
    <submittedName>
        <fullName evidence="2">Uncharacterized protein</fullName>
    </submittedName>
</protein>
<evidence type="ECO:0000256" key="1">
    <source>
        <dbReference type="SAM" id="MobiDB-lite"/>
    </source>
</evidence>
<gene>
    <name evidence="2" type="ORF">PR048_031453</name>
</gene>
<accession>A0ABQ9G5B7</accession>
<keyword evidence="3" id="KW-1185">Reference proteome</keyword>
<comment type="caution">
    <text evidence="2">The sequence shown here is derived from an EMBL/GenBank/DDBJ whole genome shotgun (WGS) entry which is preliminary data.</text>
</comment>
<feature type="region of interest" description="Disordered" evidence="1">
    <location>
        <begin position="297"/>
        <end position="334"/>
    </location>
</feature>
<dbReference type="Proteomes" id="UP001159363">
    <property type="component" value="Chromosome 14"/>
</dbReference>
<feature type="region of interest" description="Disordered" evidence="1">
    <location>
        <begin position="180"/>
        <end position="234"/>
    </location>
</feature>
<evidence type="ECO:0000313" key="3">
    <source>
        <dbReference type="Proteomes" id="UP001159363"/>
    </source>
</evidence>
<evidence type="ECO:0000313" key="2">
    <source>
        <dbReference type="EMBL" id="KAJ8867650.1"/>
    </source>
</evidence>
<organism evidence="2 3">
    <name type="scientific">Dryococelus australis</name>
    <dbReference type="NCBI Taxonomy" id="614101"/>
    <lineage>
        <taxon>Eukaryota</taxon>
        <taxon>Metazoa</taxon>
        <taxon>Ecdysozoa</taxon>
        <taxon>Arthropoda</taxon>
        <taxon>Hexapoda</taxon>
        <taxon>Insecta</taxon>
        <taxon>Pterygota</taxon>
        <taxon>Neoptera</taxon>
        <taxon>Polyneoptera</taxon>
        <taxon>Phasmatodea</taxon>
        <taxon>Verophasmatodea</taxon>
        <taxon>Anareolatae</taxon>
        <taxon>Phasmatidae</taxon>
        <taxon>Eurycanthinae</taxon>
        <taxon>Dryococelus</taxon>
    </lineage>
</organism>
<feature type="compositionally biased region" description="Basic and acidic residues" evidence="1">
    <location>
        <begin position="185"/>
        <end position="201"/>
    </location>
</feature>
<reference evidence="2 3" key="1">
    <citation type="submission" date="2023-02" db="EMBL/GenBank/DDBJ databases">
        <title>LHISI_Scaffold_Assembly.</title>
        <authorList>
            <person name="Stuart O.P."/>
            <person name="Cleave R."/>
            <person name="Magrath M.J.L."/>
            <person name="Mikheyev A.S."/>
        </authorList>
    </citation>
    <scope>NUCLEOTIDE SEQUENCE [LARGE SCALE GENOMIC DNA]</scope>
    <source>
        <strain evidence="2">Daus_M_001</strain>
        <tissue evidence="2">Leg muscle</tissue>
    </source>
</reference>
<sequence>MFLRKGRERLDWRNGVSTTAMFLTTKYKPCVENSRVALLYTGKASAIPEAVGLEKRHESTTHALLIPTWRIYRNIIPAAVIICYDKARKCVRSLEPQFGSATLAAKFTTSRARGNQRADSATKHCRRQTANTNWVEELVLSLAWISTARTTHPPNTFEPLPDQKFSIKLVEIERTRPARVAEVSTEQRRNEGTGETGDPRENSPTNGIVRHDSDMRKSRVTRPGIEPGSPWGVRRRKTWRGGRYRKSKYSLVGRGSIRKGDGEAVATWVMSSNALPGMFSLDGSRETTRRCLSEYGATPKLKGWGTGDPRENPSTNDIVRHDSRMRKSGDLAGD</sequence>